<dbReference type="Proteomes" id="UP000053060">
    <property type="component" value="Unassembled WGS sequence"/>
</dbReference>
<sequence>MTTVVPDTLDEALSPQWLTAALQPRYPGIEVQRVTPGPIVDRVSTNARFTIECAGGIPPGMSPHLCVKGYFNEQGRETRAAGEPEACFYRDLAPQIKVRTLWSLYADFDEHTRHGVVITEDIVAQGGTFLDAGSSFTPDQVAESLEQFARLHAATWGNARWESQQWLAPRLTGALRAFGVEEITARIHRNFHGPNGRRVPDDLRDAPRLVEAYQGLVGALAAEHSSAQWCVIHGDAHVGNIYLDGQRRPSLVDWQLVQRGMWYMDVGTHIATALPVDDRRRTERDLLAHYLGCLASYGVEPPAADAAWRALGRGIVRGLYLWGITVKVEPRLIEILLHRLSTAAVDHDALSPALYSVHC</sequence>
<dbReference type="GO" id="GO:0016740">
    <property type="term" value="F:transferase activity"/>
    <property type="evidence" value="ECO:0007669"/>
    <property type="project" value="UniProtKB-KW"/>
</dbReference>
<feature type="domain" description="Aminoglycoside phosphotransferase" evidence="1">
    <location>
        <begin position="174"/>
        <end position="292"/>
    </location>
</feature>
<dbReference type="AlphaFoldDB" id="A0A0V9UGH2"/>
<dbReference type="EMBL" id="AZXY01000011">
    <property type="protein sequence ID" value="KSZ57101.1"/>
    <property type="molecule type" value="Genomic_DNA"/>
</dbReference>
<organism evidence="2 3">
    <name type="scientific">Rhodococcus pyridinivorans KG-16</name>
    <dbReference type="NCBI Taxonomy" id="1441730"/>
    <lineage>
        <taxon>Bacteria</taxon>
        <taxon>Bacillati</taxon>
        <taxon>Actinomycetota</taxon>
        <taxon>Actinomycetes</taxon>
        <taxon>Mycobacteriales</taxon>
        <taxon>Nocardiaceae</taxon>
        <taxon>Rhodococcus</taxon>
    </lineage>
</organism>
<dbReference type="InterPro" id="IPR002575">
    <property type="entry name" value="Aminoglycoside_PTrfase"/>
</dbReference>
<evidence type="ECO:0000313" key="2">
    <source>
        <dbReference type="EMBL" id="KSZ57101.1"/>
    </source>
</evidence>
<comment type="caution">
    <text evidence="2">The sequence shown here is derived from an EMBL/GenBank/DDBJ whole genome shotgun (WGS) entry which is preliminary data.</text>
</comment>
<evidence type="ECO:0000313" key="3">
    <source>
        <dbReference type="Proteomes" id="UP000053060"/>
    </source>
</evidence>
<evidence type="ECO:0000259" key="1">
    <source>
        <dbReference type="Pfam" id="PF01636"/>
    </source>
</evidence>
<name>A0A0V9UGH2_9NOCA</name>
<reference evidence="3" key="1">
    <citation type="submission" date="2015-01" db="EMBL/GenBank/DDBJ databases">
        <title>Draft genome sequence of Rhodococcus pyridinivorans strain KG-16, a hydrocarbon-degrading bacterium.</title>
        <authorList>
            <person name="Aggarwal R.K."/>
            <person name="Dawar C."/>
        </authorList>
    </citation>
    <scope>NUCLEOTIDE SEQUENCE [LARGE SCALE GENOMIC DNA]</scope>
    <source>
        <strain evidence="3">KG-16</strain>
    </source>
</reference>
<dbReference type="Pfam" id="PF01636">
    <property type="entry name" value="APH"/>
    <property type="match status" value="1"/>
</dbReference>
<reference evidence="2 3" key="2">
    <citation type="journal article" date="2016" name="Genome Announc.">
        <title>Draft Genome Sequence of a Versatile Hydrocarbon-Degrading Bacterium, Rhodococcus pyridinivorans Strain KG-16, Collected from Oil Fields in India.</title>
        <authorList>
            <person name="Aggarwal R.K."/>
            <person name="Dawar C."/>
            <person name="Phanindranath R."/>
            <person name="Mutnuri L."/>
            <person name="Dayal A.M."/>
        </authorList>
    </citation>
    <scope>NUCLEOTIDE SEQUENCE [LARGE SCALE GENOMIC DNA]</scope>
    <source>
        <strain evidence="2 3">KG-16</strain>
    </source>
</reference>
<accession>A0A0V9UGH2</accession>
<dbReference type="InterPro" id="IPR011009">
    <property type="entry name" value="Kinase-like_dom_sf"/>
</dbReference>
<proteinExistence type="predicted"/>
<protein>
    <submittedName>
        <fullName evidence="2">Aminoglycoside phosphotransferase</fullName>
    </submittedName>
</protein>
<dbReference type="PATRIC" id="fig|1441730.3.peg.4257"/>
<dbReference type="SUPFAM" id="SSF56112">
    <property type="entry name" value="Protein kinase-like (PK-like)"/>
    <property type="match status" value="1"/>
</dbReference>
<dbReference type="Gene3D" id="3.90.1200.10">
    <property type="match status" value="1"/>
</dbReference>
<keyword evidence="2" id="KW-0808">Transferase</keyword>
<dbReference type="RefSeq" id="WP_060653460.1">
    <property type="nucleotide sequence ID" value="NZ_AZXY01000011.1"/>
</dbReference>
<gene>
    <name evidence="2" type="ORF">Z045_20340</name>
</gene>